<sequence length="313" mass="32518">MGLPVGAVGASVVGRHTRVWIGQRARFPVARVHGVLVLVTRFSANVCAALFAGVRVVQVRLHVLGIVDRPQIGGRAESPVARVQGVLERAVRLGLRVALFAGVRGVQVRLRMDGGGLVERRVRRLGARLGRPAARTPVGGPGVRRRGRGRGVRPGLARDAASAGWARRAPRWTRRRRCTGPGASAPVETGTRLAAVRLAAVRGARVADSDARGASGPPVVAARAVAACAARVAAVACGVRVAAEQVAAEQVAAVHGVWASGRKTGVRGRGLGSAAVAVAARVGAASPVAERDTAESCWCGQYNVRLTVRLRSR</sequence>
<feature type="region of interest" description="Disordered" evidence="1">
    <location>
        <begin position="133"/>
        <end position="186"/>
    </location>
</feature>
<accession>A0AAD6UUV9</accession>
<evidence type="ECO:0000313" key="3">
    <source>
        <dbReference type="Proteomes" id="UP001219525"/>
    </source>
</evidence>
<gene>
    <name evidence="2" type="ORF">GGX14DRAFT_404904</name>
</gene>
<reference evidence="2" key="1">
    <citation type="submission" date="2023-03" db="EMBL/GenBank/DDBJ databases">
        <title>Massive genome expansion in bonnet fungi (Mycena s.s.) driven by repeated elements and novel gene families across ecological guilds.</title>
        <authorList>
            <consortium name="Lawrence Berkeley National Laboratory"/>
            <person name="Harder C.B."/>
            <person name="Miyauchi S."/>
            <person name="Viragh M."/>
            <person name="Kuo A."/>
            <person name="Thoen E."/>
            <person name="Andreopoulos B."/>
            <person name="Lu D."/>
            <person name="Skrede I."/>
            <person name="Drula E."/>
            <person name="Henrissat B."/>
            <person name="Morin E."/>
            <person name="Kohler A."/>
            <person name="Barry K."/>
            <person name="LaButti K."/>
            <person name="Morin E."/>
            <person name="Salamov A."/>
            <person name="Lipzen A."/>
            <person name="Mereny Z."/>
            <person name="Hegedus B."/>
            <person name="Baldrian P."/>
            <person name="Stursova M."/>
            <person name="Weitz H."/>
            <person name="Taylor A."/>
            <person name="Grigoriev I.V."/>
            <person name="Nagy L.G."/>
            <person name="Martin F."/>
            <person name="Kauserud H."/>
        </authorList>
    </citation>
    <scope>NUCLEOTIDE SEQUENCE</scope>
    <source>
        <strain evidence="2">9144</strain>
    </source>
</reference>
<evidence type="ECO:0000313" key="2">
    <source>
        <dbReference type="EMBL" id="KAJ7194121.1"/>
    </source>
</evidence>
<comment type="caution">
    <text evidence="2">The sequence shown here is derived from an EMBL/GenBank/DDBJ whole genome shotgun (WGS) entry which is preliminary data.</text>
</comment>
<feature type="compositionally biased region" description="Basic residues" evidence="1">
    <location>
        <begin position="168"/>
        <end position="178"/>
    </location>
</feature>
<dbReference type="EMBL" id="JARJCW010000101">
    <property type="protein sequence ID" value="KAJ7194121.1"/>
    <property type="molecule type" value="Genomic_DNA"/>
</dbReference>
<evidence type="ECO:0000256" key="1">
    <source>
        <dbReference type="SAM" id="MobiDB-lite"/>
    </source>
</evidence>
<name>A0AAD6UUV9_9AGAR</name>
<proteinExistence type="predicted"/>
<keyword evidence="3" id="KW-1185">Reference proteome</keyword>
<organism evidence="2 3">
    <name type="scientific">Mycena pura</name>
    <dbReference type="NCBI Taxonomy" id="153505"/>
    <lineage>
        <taxon>Eukaryota</taxon>
        <taxon>Fungi</taxon>
        <taxon>Dikarya</taxon>
        <taxon>Basidiomycota</taxon>
        <taxon>Agaricomycotina</taxon>
        <taxon>Agaricomycetes</taxon>
        <taxon>Agaricomycetidae</taxon>
        <taxon>Agaricales</taxon>
        <taxon>Marasmiineae</taxon>
        <taxon>Mycenaceae</taxon>
        <taxon>Mycena</taxon>
    </lineage>
</organism>
<dbReference type="AlphaFoldDB" id="A0AAD6UUV9"/>
<protein>
    <submittedName>
        <fullName evidence="2">Uncharacterized protein</fullName>
    </submittedName>
</protein>
<dbReference type="Proteomes" id="UP001219525">
    <property type="component" value="Unassembled WGS sequence"/>
</dbReference>